<dbReference type="GO" id="GO:0051301">
    <property type="term" value="P:cell division"/>
    <property type="evidence" value="ECO:0007669"/>
    <property type="project" value="UniProtKB-KW"/>
</dbReference>
<dbReference type="NCBIfam" id="NF001126">
    <property type="entry name" value="PRK00139.1-4"/>
    <property type="match status" value="1"/>
</dbReference>
<dbReference type="EC" id="6.3.2.13" evidence="8 13"/>
<evidence type="ECO:0000256" key="8">
    <source>
        <dbReference type="ARBA" id="ARBA00066633"/>
    </source>
</evidence>
<keyword evidence="3 13" id="KW-0133">Cell shape</keyword>
<dbReference type="Gene3D" id="3.40.1190.10">
    <property type="entry name" value="Mur-like, catalytic domain"/>
    <property type="match status" value="1"/>
</dbReference>
<dbReference type="Pfam" id="PF02875">
    <property type="entry name" value="Mur_ligase_C"/>
    <property type="match status" value="1"/>
</dbReference>
<dbReference type="GO" id="GO:0071555">
    <property type="term" value="P:cell wall organization"/>
    <property type="evidence" value="ECO:0007669"/>
    <property type="project" value="UniProtKB-KW"/>
</dbReference>
<organism evidence="18 19">
    <name type="scientific">Solimonas aquatica</name>
    <dbReference type="NCBI Taxonomy" id="489703"/>
    <lineage>
        <taxon>Bacteria</taxon>
        <taxon>Pseudomonadati</taxon>
        <taxon>Pseudomonadota</taxon>
        <taxon>Gammaproteobacteria</taxon>
        <taxon>Nevskiales</taxon>
        <taxon>Nevskiaceae</taxon>
        <taxon>Solimonas</taxon>
    </lineage>
</organism>
<evidence type="ECO:0000256" key="6">
    <source>
        <dbReference type="ARBA" id="ARBA00023316"/>
    </source>
</evidence>
<evidence type="ECO:0000313" key="19">
    <source>
        <dbReference type="Proteomes" id="UP000199233"/>
    </source>
</evidence>
<feature type="binding site" evidence="13">
    <location>
        <position position="30"/>
    </location>
    <ligand>
        <name>UDP-N-acetyl-alpha-D-muramoyl-L-alanyl-D-glutamate</name>
        <dbReference type="ChEBI" id="CHEBI:83900"/>
    </ligand>
</feature>
<dbReference type="GO" id="GO:0005737">
    <property type="term" value="C:cytoplasm"/>
    <property type="evidence" value="ECO:0007669"/>
    <property type="project" value="UniProtKB-SubCell"/>
</dbReference>
<dbReference type="SUPFAM" id="SSF53623">
    <property type="entry name" value="MurD-like peptide ligases, catalytic domain"/>
    <property type="match status" value="1"/>
</dbReference>
<comment type="similarity">
    <text evidence="1 13">Belongs to the MurCDEF family. MurE subfamily.</text>
</comment>
<feature type="domain" description="Mur ligase C-terminal" evidence="16">
    <location>
        <begin position="339"/>
        <end position="465"/>
    </location>
</feature>
<evidence type="ECO:0000256" key="10">
    <source>
        <dbReference type="ARBA" id="ARBA00075482"/>
    </source>
</evidence>
<dbReference type="InterPro" id="IPR036615">
    <property type="entry name" value="Mur_ligase_C_dom_sf"/>
</dbReference>
<feature type="binding site" evidence="13">
    <location>
        <position position="183"/>
    </location>
    <ligand>
        <name>UDP-N-acetyl-alpha-D-muramoyl-L-alanyl-D-glutamate</name>
        <dbReference type="ChEBI" id="CHEBI:83900"/>
    </ligand>
</feature>
<dbReference type="Proteomes" id="UP000199233">
    <property type="component" value="Unassembled WGS sequence"/>
</dbReference>
<evidence type="ECO:0000259" key="15">
    <source>
        <dbReference type="Pfam" id="PF01225"/>
    </source>
</evidence>
<dbReference type="InterPro" id="IPR005761">
    <property type="entry name" value="UDP-N-AcMur-Glu-dNH2Pim_ligase"/>
</dbReference>
<dbReference type="Pfam" id="PF08245">
    <property type="entry name" value="Mur_ligase_M"/>
    <property type="match status" value="1"/>
</dbReference>
<comment type="pathway">
    <text evidence="13 14">Cell wall biogenesis; peptidoglycan biosynthesis.</text>
</comment>
<dbReference type="GO" id="GO:0008360">
    <property type="term" value="P:regulation of cell shape"/>
    <property type="evidence" value="ECO:0007669"/>
    <property type="project" value="UniProtKB-KW"/>
</dbReference>
<feature type="short sequence motif" description="Meso-diaminopimelate recognition motif" evidence="13">
    <location>
        <begin position="413"/>
        <end position="416"/>
    </location>
</feature>
<dbReference type="FunFam" id="3.90.190.20:FF:000006">
    <property type="entry name" value="UDP-N-acetylmuramoyl-L-alanyl-D-glutamate--2,6-diaminopimelate ligase"/>
    <property type="match status" value="1"/>
</dbReference>
<evidence type="ECO:0000256" key="12">
    <source>
        <dbReference type="ARBA" id="ARBA00081560"/>
    </source>
</evidence>
<keyword evidence="13" id="KW-0067">ATP-binding</keyword>
<keyword evidence="4 13" id="KW-0573">Peptidoglycan synthesis</keyword>
<evidence type="ECO:0000256" key="3">
    <source>
        <dbReference type="ARBA" id="ARBA00022960"/>
    </source>
</evidence>
<dbReference type="EMBL" id="FOFS01000012">
    <property type="protein sequence ID" value="SEQ92957.1"/>
    <property type="molecule type" value="Genomic_DNA"/>
</dbReference>
<evidence type="ECO:0000256" key="2">
    <source>
        <dbReference type="ARBA" id="ARBA00022618"/>
    </source>
</evidence>
<feature type="binding site" evidence="13">
    <location>
        <begin position="114"/>
        <end position="120"/>
    </location>
    <ligand>
        <name>ATP</name>
        <dbReference type="ChEBI" id="CHEBI:30616"/>
    </ligand>
</feature>
<comment type="PTM">
    <text evidence="13">Carboxylation is probably crucial for Mg(2+) binding and, consequently, for the gamma-phosphate positioning of ATP.</text>
</comment>
<evidence type="ECO:0000259" key="16">
    <source>
        <dbReference type="Pfam" id="PF02875"/>
    </source>
</evidence>
<dbReference type="GO" id="GO:0000287">
    <property type="term" value="F:magnesium ion binding"/>
    <property type="evidence" value="ECO:0007669"/>
    <property type="project" value="UniProtKB-UniRule"/>
</dbReference>
<evidence type="ECO:0000256" key="9">
    <source>
        <dbReference type="ARBA" id="ARBA00072883"/>
    </source>
</evidence>
<dbReference type="GO" id="GO:0009252">
    <property type="term" value="P:peptidoglycan biosynthetic process"/>
    <property type="evidence" value="ECO:0007669"/>
    <property type="project" value="UniProtKB-UniRule"/>
</dbReference>
<feature type="modified residue" description="N6-carboxylysine" evidence="13">
    <location>
        <position position="223"/>
    </location>
</feature>
<keyword evidence="5 13" id="KW-0131">Cell cycle</keyword>
<dbReference type="AlphaFoldDB" id="A0A1H9K1V2"/>
<evidence type="ECO:0000256" key="4">
    <source>
        <dbReference type="ARBA" id="ARBA00022984"/>
    </source>
</evidence>
<dbReference type="Pfam" id="PF01225">
    <property type="entry name" value="Mur_ligase"/>
    <property type="match status" value="1"/>
</dbReference>
<dbReference type="Gene3D" id="3.90.190.20">
    <property type="entry name" value="Mur ligase, C-terminal domain"/>
    <property type="match status" value="1"/>
</dbReference>
<comment type="function">
    <text evidence="13">Catalyzes the addition of meso-diaminopimelic acid to the nucleotide precursor UDP-N-acetylmuramoyl-L-alanyl-D-glutamate (UMAG) in the biosynthesis of bacterial cell-wall peptidoglycan.</text>
</comment>
<dbReference type="RefSeq" id="WP_218140224.1">
    <property type="nucleotide sequence ID" value="NZ_FOFS01000012.1"/>
</dbReference>
<gene>
    <name evidence="13" type="primary">murE</name>
    <name evidence="18" type="ORF">SAMN04488038_112175</name>
</gene>
<evidence type="ECO:0000256" key="13">
    <source>
        <dbReference type="HAMAP-Rule" id="MF_00208"/>
    </source>
</evidence>
<evidence type="ECO:0000259" key="17">
    <source>
        <dbReference type="Pfam" id="PF08245"/>
    </source>
</evidence>
<keyword evidence="13" id="KW-0460">Magnesium</keyword>
<dbReference type="SUPFAM" id="SSF53244">
    <property type="entry name" value="MurD-like peptide ligases, peptide-binding domain"/>
    <property type="match status" value="1"/>
</dbReference>
<dbReference type="Gene3D" id="3.40.1390.10">
    <property type="entry name" value="MurE/MurF, N-terminal domain"/>
    <property type="match status" value="1"/>
</dbReference>
<keyword evidence="13" id="KW-0963">Cytoplasm</keyword>
<feature type="domain" description="Mur ligase central" evidence="17">
    <location>
        <begin position="112"/>
        <end position="316"/>
    </location>
</feature>
<dbReference type="UniPathway" id="UPA00219"/>
<evidence type="ECO:0000256" key="14">
    <source>
        <dbReference type="RuleBase" id="RU004135"/>
    </source>
</evidence>
<evidence type="ECO:0000256" key="5">
    <source>
        <dbReference type="ARBA" id="ARBA00023306"/>
    </source>
</evidence>
<dbReference type="PANTHER" id="PTHR23135">
    <property type="entry name" value="MUR LIGASE FAMILY MEMBER"/>
    <property type="match status" value="1"/>
</dbReference>
<dbReference type="InterPro" id="IPR013221">
    <property type="entry name" value="Mur_ligase_cen"/>
</dbReference>
<accession>A0A1H9K1V2</accession>
<name>A0A1H9K1V2_9GAMM</name>
<feature type="binding site" evidence="13">
    <location>
        <position position="191"/>
    </location>
    <ligand>
        <name>UDP-N-acetyl-alpha-D-muramoyl-L-alanyl-D-glutamate</name>
        <dbReference type="ChEBI" id="CHEBI:83900"/>
    </ligand>
</feature>
<dbReference type="PANTHER" id="PTHR23135:SF4">
    <property type="entry name" value="UDP-N-ACETYLMURAMOYL-L-ALANYL-D-GLUTAMATE--2,6-DIAMINOPIMELATE LIGASE MURE HOMOLOG, CHLOROPLASTIC"/>
    <property type="match status" value="1"/>
</dbReference>
<feature type="domain" description="Mur ligase N-terminal catalytic" evidence="15">
    <location>
        <begin position="23"/>
        <end position="100"/>
    </location>
</feature>
<comment type="subcellular location">
    <subcellularLocation>
        <location evidence="13 14">Cytoplasm</location>
    </subcellularLocation>
</comment>
<comment type="cofactor">
    <cofactor evidence="13">
        <name>Mg(2+)</name>
        <dbReference type="ChEBI" id="CHEBI:18420"/>
    </cofactor>
</comment>
<dbReference type="GO" id="GO:0008765">
    <property type="term" value="F:UDP-N-acetylmuramoylalanyl-D-glutamate-2,6-diaminopimelate ligase activity"/>
    <property type="evidence" value="ECO:0007669"/>
    <property type="project" value="UniProtKB-UniRule"/>
</dbReference>
<evidence type="ECO:0000256" key="11">
    <source>
        <dbReference type="ARBA" id="ARBA00076158"/>
    </source>
</evidence>
<keyword evidence="2 13" id="KW-0132">Cell division</keyword>
<feature type="binding site" evidence="13">
    <location>
        <position position="467"/>
    </location>
    <ligand>
        <name>meso-2,6-diaminopimelate</name>
        <dbReference type="ChEBI" id="CHEBI:57791"/>
    </ligand>
</feature>
<dbReference type="NCBIfam" id="NF001124">
    <property type="entry name" value="PRK00139.1-2"/>
    <property type="match status" value="1"/>
</dbReference>
<dbReference type="InterPro" id="IPR000713">
    <property type="entry name" value="Mur_ligase_N"/>
</dbReference>
<dbReference type="NCBIfam" id="TIGR01085">
    <property type="entry name" value="murE"/>
    <property type="match status" value="1"/>
</dbReference>
<dbReference type="InterPro" id="IPR036565">
    <property type="entry name" value="Mur-like_cat_sf"/>
</dbReference>
<keyword evidence="6 13" id="KW-0961">Cell wall biogenesis/degradation</keyword>
<dbReference type="SUPFAM" id="SSF63418">
    <property type="entry name" value="MurE/MurF N-terminal domain"/>
    <property type="match status" value="1"/>
</dbReference>
<keyword evidence="13" id="KW-0547">Nucleotide-binding</keyword>
<comment type="caution">
    <text evidence="13">Lacks conserved residue(s) required for the propagation of feature annotation.</text>
</comment>
<feature type="binding site" evidence="13">
    <location>
        <position position="463"/>
    </location>
    <ligand>
        <name>meso-2,6-diaminopimelate</name>
        <dbReference type="ChEBI" id="CHEBI:57791"/>
    </ligand>
</feature>
<evidence type="ECO:0000313" key="18">
    <source>
        <dbReference type="EMBL" id="SEQ92957.1"/>
    </source>
</evidence>
<evidence type="ECO:0000256" key="1">
    <source>
        <dbReference type="ARBA" id="ARBA00005898"/>
    </source>
</evidence>
<dbReference type="InterPro" id="IPR004101">
    <property type="entry name" value="Mur_ligase_C"/>
</dbReference>
<dbReference type="HAMAP" id="MF_00208">
    <property type="entry name" value="MurE"/>
    <property type="match status" value="1"/>
</dbReference>
<dbReference type="STRING" id="489703.SAMN04488038_112175"/>
<protein>
    <recommendedName>
        <fullName evidence="9 13">UDP-N-acetylmuramoyl-L-alanyl-D-glutamate--2,6-diaminopimelate ligase</fullName>
        <ecNumber evidence="8 13">6.3.2.13</ecNumber>
    </recommendedName>
    <alternativeName>
        <fullName evidence="10 13">Meso-A2pm-adding enzyme</fullName>
    </alternativeName>
    <alternativeName>
        <fullName evidence="11 13">Meso-diaminopimelate-adding enzyme</fullName>
    </alternativeName>
    <alternativeName>
        <fullName evidence="12 13">UDP-MurNAc-L-Ala-D-Glu:meso-diaminopimelate ligase</fullName>
    </alternativeName>
    <alternativeName>
        <fullName evidence="13">UDP-MurNAc-tripeptide synthetase</fullName>
    </alternativeName>
    <alternativeName>
        <fullName evidence="13">UDP-N-acetylmuramyl-tripeptide synthetase</fullName>
    </alternativeName>
</protein>
<feature type="binding site" evidence="13">
    <location>
        <position position="28"/>
    </location>
    <ligand>
        <name>UDP-N-acetyl-alpha-D-muramoyl-L-alanyl-D-glutamate</name>
        <dbReference type="ChEBI" id="CHEBI:83900"/>
    </ligand>
</feature>
<feature type="binding site" evidence="13">
    <location>
        <begin position="156"/>
        <end position="157"/>
    </location>
    <ligand>
        <name>UDP-N-acetyl-alpha-D-muramoyl-L-alanyl-D-glutamate</name>
        <dbReference type="ChEBI" id="CHEBI:83900"/>
    </ligand>
</feature>
<feature type="binding site" evidence="13">
    <location>
        <begin position="413"/>
        <end position="416"/>
    </location>
    <ligand>
        <name>meso-2,6-diaminopimelate</name>
        <dbReference type="ChEBI" id="CHEBI:57791"/>
    </ligand>
</feature>
<dbReference type="InterPro" id="IPR035911">
    <property type="entry name" value="MurE/MurF_N"/>
</dbReference>
<feature type="binding site" evidence="13">
    <location>
        <position position="389"/>
    </location>
    <ligand>
        <name>meso-2,6-diaminopimelate</name>
        <dbReference type="ChEBI" id="CHEBI:57791"/>
    </ligand>
</feature>
<sequence>MSAPMPLSTLLAGYAEAIPAVTVSGLQLDSRRIARGELFLACRGSGNTHGLQHLAQAQARGAVALAWEPAPQVEAPQTSLPQVAVPALARRAGEIAARFYGQPGEALFCTGITGTDGKTSTAYLLAQALETLGQPCGYIGTIGLGRVGALDTATHTTPDPVQLQARLAAFRDEGLQACAMEVSSHALDQSRVAGLRFDTAVLSNITRDHLDYHGTVERYAAAKRRLFEQEGLRCAVLNRDDEHGACWLQQLAPHLQTTAYGIEGAPPPGHYVLARDLALSVQGIAFTLDTHEGNARVHSGLLGRFNVYNLAAVAAVLLGRGEKIARIAQALSAVHTVPGRMEGFRGAAQQPLVIVDYAHTPEALQQILRAARAHTTGKLSCVFGCGGDRDRGKRPLMGAAAQALADRVIVTDDNPRSEAPQAIVADILAGMNAAQTRVVHERSAAIAEAIAAAGADDVVVIAGKGHEDYQIIGSERRSFSDRAEVARLLGLPLAEHKP</sequence>
<keyword evidence="19" id="KW-1185">Reference proteome</keyword>
<proteinExistence type="inferred from homology"/>
<keyword evidence="13 18" id="KW-0436">Ligase</keyword>
<evidence type="ECO:0000256" key="7">
    <source>
        <dbReference type="ARBA" id="ARBA00050251"/>
    </source>
</evidence>
<comment type="catalytic activity">
    <reaction evidence="7 13">
        <text>UDP-N-acetyl-alpha-D-muramoyl-L-alanyl-D-glutamate + meso-2,6-diaminopimelate + ATP = UDP-N-acetyl-alpha-D-muramoyl-L-alanyl-gamma-D-glutamyl-meso-2,6-diaminopimelate + ADP + phosphate + H(+)</text>
        <dbReference type="Rhea" id="RHEA:23676"/>
        <dbReference type="ChEBI" id="CHEBI:15378"/>
        <dbReference type="ChEBI" id="CHEBI:30616"/>
        <dbReference type="ChEBI" id="CHEBI:43474"/>
        <dbReference type="ChEBI" id="CHEBI:57791"/>
        <dbReference type="ChEBI" id="CHEBI:83900"/>
        <dbReference type="ChEBI" id="CHEBI:83905"/>
        <dbReference type="ChEBI" id="CHEBI:456216"/>
        <dbReference type="EC" id="6.3.2.13"/>
    </reaction>
</comment>
<reference evidence="18 19" key="1">
    <citation type="submission" date="2016-10" db="EMBL/GenBank/DDBJ databases">
        <authorList>
            <person name="de Groot N.N."/>
        </authorList>
    </citation>
    <scope>NUCLEOTIDE SEQUENCE [LARGE SCALE GENOMIC DNA]</scope>
    <source>
        <strain evidence="18 19">DSM 25927</strain>
    </source>
</reference>
<dbReference type="GO" id="GO:0005524">
    <property type="term" value="F:ATP binding"/>
    <property type="evidence" value="ECO:0007669"/>
    <property type="project" value="UniProtKB-UniRule"/>
</dbReference>
<feature type="binding site" evidence="13">
    <location>
        <position position="189"/>
    </location>
    <ligand>
        <name>UDP-N-acetyl-alpha-D-muramoyl-L-alanyl-D-glutamate</name>
        <dbReference type="ChEBI" id="CHEBI:83900"/>
    </ligand>
</feature>